<keyword evidence="3" id="KW-1185">Reference proteome</keyword>
<name>A0A9W6C1B8_9CHLO</name>
<dbReference type="EMBL" id="BRXU01000057">
    <property type="protein sequence ID" value="GLC62057.1"/>
    <property type="molecule type" value="Genomic_DNA"/>
</dbReference>
<dbReference type="AlphaFoldDB" id="A0A9W6C1B8"/>
<evidence type="ECO:0000313" key="2">
    <source>
        <dbReference type="EMBL" id="GLC62057.1"/>
    </source>
</evidence>
<dbReference type="Proteomes" id="UP001165080">
    <property type="component" value="Unassembled WGS sequence"/>
</dbReference>
<evidence type="ECO:0000256" key="1">
    <source>
        <dbReference type="SAM" id="MobiDB-lite"/>
    </source>
</evidence>
<comment type="caution">
    <text evidence="2">The sequence shown here is derived from an EMBL/GenBank/DDBJ whole genome shotgun (WGS) entry which is preliminary data.</text>
</comment>
<feature type="region of interest" description="Disordered" evidence="1">
    <location>
        <begin position="286"/>
        <end position="370"/>
    </location>
</feature>
<feature type="region of interest" description="Disordered" evidence="1">
    <location>
        <begin position="96"/>
        <end position="155"/>
    </location>
</feature>
<proteinExistence type="predicted"/>
<protein>
    <submittedName>
        <fullName evidence="2">Uncharacterized protein</fullName>
    </submittedName>
</protein>
<reference evidence="2 3" key="1">
    <citation type="journal article" date="2023" name="Commun. Biol.">
        <title>Reorganization of the ancestral sex-determining regions during the evolution of trioecy in Pleodorina starrii.</title>
        <authorList>
            <person name="Takahashi K."/>
            <person name="Suzuki S."/>
            <person name="Kawai-Toyooka H."/>
            <person name="Yamamoto K."/>
            <person name="Hamaji T."/>
            <person name="Ootsuki R."/>
            <person name="Yamaguchi H."/>
            <person name="Kawachi M."/>
            <person name="Higashiyama T."/>
            <person name="Nozaki H."/>
        </authorList>
    </citation>
    <scope>NUCLEOTIDE SEQUENCE [LARGE SCALE GENOMIC DNA]</scope>
    <source>
        <strain evidence="2 3">NIES-4479</strain>
    </source>
</reference>
<feature type="compositionally biased region" description="Polar residues" evidence="1">
    <location>
        <begin position="334"/>
        <end position="346"/>
    </location>
</feature>
<feature type="compositionally biased region" description="Gly residues" evidence="1">
    <location>
        <begin position="116"/>
        <end position="130"/>
    </location>
</feature>
<feature type="region of interest" description="Disordered" evidence="1">
    <location>
        <begin position="236"/>
        <end position="255"/>
    </location>
</feature>
<sequence length="384" mass="40194">MFVTKISSGATHTRCAACIIHAITTTCRLLQGSQRQHGSQPAATTRFPPPFPALLCPPLPQAMRCQAAPPAPTALIVHVLLLSLWTVLTTGMIRDSTAGSVRPPQAPTGEATPPGTGTGGGVGAHIGNPGGHQQRHQQRHQQPTQRSAVQCSAAAATHFHPRRAPSCAAVQSHPPNPHPNWELPPIAGIHGCIPSTVAALPGTDRQAGWCRLPQPVGKRFVRPRSSVPVAAAVGQHVGTTRRWQQKPHPPLPCNDETKGCAHDKLGDSITDKINLAISIKTRDGLIRPLRPGTTHHKRTPAPIGCSAPEAPSPGHPPATGTSSHQIGRLKGVASQPSAPQSMTGAQLASCAHPSRLHLRPPPRPPAKQLLSLPLPGCATISAVV</sequence>
<gene>
    <name evidence="2" type="primary">PLESTB003063</name>
    <name evidence="2" type="ORF">PLESTB_001836000</name>
</gene>
<evidence type="ECO:0000313" key="3">
    <source>
        <dbReference type="Proteomes" id="UP001165080"/>
    </source>
</evidence>
<accession>A0A9W6C1B8</accession>
<organism evidence="2 3">
    <name type="scientific">Pleodorina starrii</name>
    <dbReference type="NCBI Taxonomy" id="330485"/>
    <lineage>
        <taxon>Eukaryota</taxon>
        <taxon>Viridiplantae</taxon>
        <taxon>Chlorophyta</taxon>
        <taxon>core chlorophytes</taxon>
        <taxon>Chlorophyceae</taxon>
        <taxon>CS clade</taxon>
        <taxon>Chlamydomonadales</taxon>
        <taxon>Volvocaceae</taxon>
        <taxon>Pleodorina</taxon>
    </lineage>
</organism>